<dbReference type="Gene3D" id="2.30.30.490">
    <property type="match status" value="1"/>
</dbReference>
<evidence type="ECO:0000256" key="7">
    <source>
        <dbReference type="ARBA" id="ARBA00023242"/>
    </source>
</evidence>
<feature type="compositionally biased region" description="Acidic residues" evidence="10">
    <location>
        <begin position="149"/>
        <end position="184"/>
    </location>
</feature>
<dbReference type="Gene3D" id="1.25.40.20">
    <property type="entry name" value="Ankyrin repeat-containing domain"/>
    <property type="match status" value="1"/>
</dbReference>
<keyword evidence="6" id="KW-0804">Transcription</keyword>
<dbReference type="EMBL" id="GG745331">
    <property type="protein sequence ID" value="KNE57578.1"/>
    <property type="molecule type" value="Genomic_DNA"/>
</dbReference>
<keyword evidence="7" id="KW-0539">Nucleus</keyword>
<evidence type="ECO:0000259" key="11">
    <source>
        <dbReference type="PROSITE" id="PS50014"/>
    </source>
</evidence>
<dbReference type="Proteomes" id="UP000054350">
    <property type="component" value="Unassembled WGS sequence"/>
</dbReference>
<dbReference type="PROSITE" id="PS00633">
    <property type="entry name" value="BROMODOMAIN_1"/>
    <property type="match status" value="1"/>
</dbReference>
<feature type="compositionally biased region" description="Low complexity" evidence="10">
    <location>
        <begin position="324"/>
        <end position="356"/>
    </location>
</feature>
<evidence type="ECO:0000256" key="3">
    <source>
        <dbReference type="ARBA" id="ARBA00022853"/>
    </source>
</evidence>
<evidence type="ECO:0000313" key="12">
    <source>
        <dbReference type="EMBL" id="KNE57578.1"/>
    </source>
</evidence>
<dbReference type="PROSITE" id="PS50297">
    <property type="entry name" value="ANK_REP_REGION"/>
    <property type="match status" value="1"/>
</dbReference>
<keyword evidence="5 9" id="KW-0103">Bromodomain</keyword>
<keyword evidence="8" id="KW-0040">ANK repeat</keyword>
<evidence type="ECO:0000256" key="8">
    <source>
        <dbReference type="PROSITE-ProRule" id="PRU00023"/>
    </source>
</evidence>
<dbReference type="OrthoDB" id="6017at2759"/>
<dbReference type="PANTHER" id="PTHR16062:SF19">
    <property type="entry name" value="PROTEIN POLYBROMO-1"/>
    <property type="match status" value="1"/>
</dbReference>
<feature type="region of interest" description="Disordered" evidence="10">
    <location>
        <begin position="113"/>
        <end position="359"/>
    </location>
</feature>
<gene>
    <name evidence="12" type="ORF">AMAG_03270</name>
</gene>
<protein>
    <recommendedName>
        <fullName evidence="11">Bromo domain-containing protein</fullName>
    </recommendedName>
</protein>
<reference evidence="12 13" key="1">
    <citation type="submission" date="2009-11" db="EMBL/GenBank/DDBJ databases">
        <title>Annotation of Allomyces macrogynus ATCC 38327.</title>
        <authorList>
            <consortium name="The Broad Institute Genome Sequencing Platform"/>
            <person name="Russ C."/>
            <person name="Cuomo C."/>
            <person name="Burger G."/>
            <person name="Gray M.W."/>
            <person name="Holland P.W.H."/>
            <person name="King N."/>
            <person name="Lang F.B.F."/>
            <person name="Roger A.J."/>
            <person name="Ruiz-Trillo I."/>
            <person name="Young S.K."/>
            <person name="Zeng Q."/>
            <person name="Gargeya S."/>
            <person name="Fitzgerald M."/>
            <person name="Haas B."/>
            <person name="Abouelleil A."/>
            <person name="Alvarado L."/>
            <person name="Arachchi H.M."/>
            <person name="Berlin A."/>
            <person name="Chapman S.B."/>
            <person name="Gearin G."/>
            <person name="Goldberg J."/>
            <person name="Griggs A."/>
            <person name="Gujja S."/>
            <person name="Hansen M."/>
            <person name="Heiman D."/>
            <person name="Howarth C."/>
            <person name="Larimer J."/>
            <person name="Lui A."/>
            <person name="MacDonald P.J.P."/>
            <person name="McCowen C."/>
            <person name="Montmayeur A."/>
            <person name="Murphy C."/>
            <person name="Neiman D."/>
            <person name="Pearson M."/>
            <person name="Priest M."/>
            <person name="Roberts A."/>
            <person name="Saif S."/>
            <person name="Shea T."/>
            <person name="Sisk P."/>
            <person name="Stolte C."/>
            <person name="Sykes S."/>
            <person name="Wortman J."/>
            <person name="Nusbaum C."/>
            <person name="Birren B."/>
        </authorList>
    </citation>
    <scope>NUCLEOTIDE SEQUENCE [LARGE SCALE GENOMIC DNA]</scope>
    <source>
        <strain evidence="12 13">ATCC 38327</strain>
    </source>
</reference>
<dbReference type="InterPro" id="IPR043151">
    <property type="entry name" value="BAH_sf"/>
</dbReference>
<proteinExistence type="predicted"/>
<evidence type="ECO:0000313" key="13">
    <source>
        <dbReference type="Proteomes" id="UP000054350"/>
    </source>
</evidence>
<feature type="repeat" description="ANK" evidence="8">
    <location>
        <begin position="414"/>
        <end position="446"/>
    </location>
</feature>
<feature type="compositionally biased region" description="Low complexity" evidence="10">
    <location>
        <begin position="251"/>
        <end position="265"/>
    </location>
</feature>
<evidence type="ECO:0000256" key="9">
    <source>
        <dbReference type="PROSITE-ProRule" id="PRU00035"/>
    </source>
</evidence>
<dbReference type="PANTHER" id="PTHR16062">
    <property type="entry name" value="SWI/SNF-RELATED"/>
    <property type="match status" value="1"/>
</dbReference>
<dbReference type="PROSITE" id="PS50014">
    <property type="entry name" value="BROMODOMAIN_2"/>
    <property type="match status" value="2"/>
</dbReference>
<dbReference type="SMART" id="SM00248">
    <property type="entry name" value="ANK"/>
    <property type="match status" value="3"/>
</dbReference>
<feature type="region of interest" description="Disordered" evidence="10">
    <location>
        <begin position="503"/>
        <end position="525"/>
    </location>
</feature>
<evidence type="ECO:0000256" key="5">
    <source>
        <dbReference type="ARBA" id="ARBA00023117"/>
    </source>
</evidence>
<dbReference type="PRINTS" id="PR00503">
    <property type="entry name" value="BROMODOMAIN"/>
</dbReference>
<dbReference type="GO" id="GO:0006338">
    <property type="term" value="P:chromatin remodeling"/>
    <property type="evidence" value="ECO:0007669"/>
    <property type="project" value="InterPro"/>
</dbReference>
<feature type="compositionally biased region" description="Acidic residues" evidence="10">
    <location>
        <begin position="191"/>
        <end position="204"/>
    </location>
</feature>
<accession>A0A0L0S4X2</accession>
<sequence>MAPARDQLLALLDAVRTAKHPTSARLLSKLFAVLPSRTAYPDYYQIIAKPISLREIKVKIDKRQYPTLAALKADLDLMLANCKKYNVPGSDIYRDAVLLAKILNDAFKDLSRAAPSTPAAGSSSSSSRSRRGSAANAPVPPPAAAPESSDLDSLDDEEFESPNKDDDADEDENEDQEDVHDDAEPDRHDDNDDAMGEDANDDQEPPPPPPPPTLASKRSRTRSARSAAAAAAPAPEEPPLPKIVIKKRAATPKAALSPAAPSKRASTSRNDGGPSDHDEPPPSPAPKRARRGPAPPPMETPATPAATDSAPPPASTKRGPRVRTSSGTAPRATPAATTSTAPEAMSPHSPSASASAKRSKKARTDALAWEDVRMLNTAMEKGKLKTIQALFERKTDVPINVLVKAPAAVSETGFTWTPLHMAAYYGHNEVVDWLMEQGADVEAKDTWYEGTALAWAAYMGHAETCKLLVKKYGADAHSPNSSGQIPIDLVSDPNNAVWADIFPPEPAEAPRPKRGRATSGAKKMTAAPSVIGQRMHAVLRALEAVTDRSGRQLAEAFLHLPSRDEYPDYYDAITDPISLAEIRGKVRSPAVAAKEYTVVEFRADLVRMCENAMEYNEEQSQIFRDAVALLDLVKREVRQCDDHLVAPLESVLIADHPVKVGHFAVMKDDQIVLIERAGKNAEGEIIVQGTLFLHPNRVRQARSLYPSEVFKSDFINVPARHLVRPCLVVWVRDLAKEQACDVC</sequence>
<dbReference type="SMART" id="SM00297">
    <property type="entry name" value="BROMO"/>
    <property type="match status" value="2"/>
</dbReference>
<evidence type="ECO:0000256" key="2">
    <source>
        <dbReference type="ARBA" id="ARBA00022737"/>
    </source>
</evidence>
<keyword evidence="2" id="KW-0677">Repeat</keyword>
<feature type="compositionally biased region" description="Low complexity" evidence="10">
    <location>
        <begin position="300"/>
        <end position="309"/>
    </location>
</feature>
<evidence type="ECO:0000256" key="10">
    <source>
        <dbReference type="SAM" id="MobiDB-lite"/>
    </source>
</evidence>
<dbReference type="SUPFAM" id="SSF48403">
    <property type="entry name" value="Ankyrin repeat"/>
    <property type="match status" value="1"/>
</dbReference>
<dbReference type="VEuPathDB" id="FungiDB:AMAG_03270"/>
<dbReference type="InterPro" id="IPR036770">
    <property type="entry name" value="Ankyrin_rpt-contain_sf"/>
</dbReference>
<keyword evidence="3" id="KW-0156">Chromatin regulator</keyword>
<dbReference type="Pfam" id="PF00439">
    <property type="entry name" value="Bromodomain"/>
    <property type="match status" value="2"/>
</dbReference>
<reference evidence="13" key="2">
    <citation type="submission" date="2009-11" db="EMBL/GenBank/DDBJ databases">
        <title>The Genome Sequence of Allomyces macrogynus strain ATCC 38327.</title>
        <authorList>
            <consortium name="The Broad Institute Genome Sequencing Platform"/>
            <person name="Russ C."/>
            <person name="Cuomo C."/>
            <person name="Shea T."/>
            <person name="Young S.K."/>
            <person name="Zeng Q."/>
            <person name="Koehrsen M."/>
            <person name="Haas B."/>
            <person name="Borodovsky M."/>
            <person name="Guigo R."/>
            <person name="Alvarado L."/>
            <person name="Berlin A."/>
            <person name="Borenstein D."/>
            <person name="Chen Z."/>
            <person name="Engels R."/>
            <person name="Freedman E."/>
            <person name="Gellesch M."/>
            <person name="Goldberg J."/>
            <person name="Griggs A."/>
            <person name="Gujja S."/>
            <person name="Heiman D."/>
            <person name="Hepburn T."/>
            <person name="Howarth C."/>
            <person name="Jen D."/>
            <person name="Larson L."/>
            <person name="Lewis B."/>
            <person name="Mehta T."/>
            <person name="Park D."/>
            <person name="Pearson M."/>
            <person name="Roberts A."/>
            <person name="Saif S."/>
            <person name="Shenoy N."/>
            <person name="Sisk P."/>
            <person name="Stolte C."/>
            <person name="Sykes S."/>
            <person name="Walk T."/>
            <person name="White J."/>
            <person name="Yandava C."/>
            <person name="Burger G."/>
            <person name="Gray M.W."/>
            <person name="Holland P.W.H."/>
            <person name="King N."/>
            <person name="Lang F.B.F."/>
            <person name="Roger A.J."/>
            <person name="Ruiz-Trillo I."/>
            <person name="Lander E."/>
            <person name="Nusbaum C."/>
        </authorList>
    </citation>
    <scope>NUCLEOTIDE SEQUENCE [LARGE SCALE GENOMIC DNA]</scope>
    <source>
        <strain evidence="13">ATCC 38327</strain>
    </source>
</reference>
<dbReference type="PROSITE" id="PS50088">
    <property type="entry name" value="ANK_REPEAT"/>
    <property type="match status" value="1"/>
</dbReference>
<dbReference type="Pfam" id="PF12796">
    <property type="entry name" value="Ank_2"/>
    <property type="match status" value="1"/>
</dbReference>
<feature type="domain" description="Bromo" evidence="11">
    <location>
        <begin position="23"/>
        <end position="93"/>
    </location>
</feature>
<name>A0A0L0S4X2_ALLM3</name>
<comment type="subcellular location">
    <subcellularLocation>
        <location evidence="1">Nucleus</location>
    </subcellularLocation>
</comment>
<dbReference type="STRING" id="578462.A0A0L0S4X2"/>
<dbReference type="InterPro" id="IPR018359">
    <property type="entry name" value="Bromodomain_CS"/>
</dbReference>
<organism evidence="12 13">
    <name type="scientific">Allomyces macrogynus (strain ATCC 38327)</name>
    <name type="common">Allomyces javanicus var. macrogynus</name>
    <dbReference type="NCBI Taxonomy" id="578462"/>
    <lineage>
        <taxon>Eukaryota</taxon>
        <taxon>Fungi</taxon>
        <taxon>Fungi incertae sedis</taxon>
        <taxon>Blastocladiomycota</taxon>
        <taxon>Blastocladiomycetes</taxon>
        <taxon>Blastocladiales</taxon>
        <taxon>Blastocladiaceae</taxon>
        <taxon>Allomyces</taxon>
    </lineage>
</organism>
<dbReference type="SUPFAM" id="SSF47370">
    <property type="entry name" value="Bromodomain"/>
    <property type="match status" value="2"/>
</dbReference>
<feature type="domain" description="Bromo" evidence="11">
    <location>
        <begin position="549"/>
        <end position="623"/>
    </location>
</feature>
<feature type="compositionally biased region" description="Low complexity" evidence="10">
    <location>
        <begin position="224"/>
        <end position="234"/>
    </location>
</feature>
<dbReference type="AlphaFoldDB" id="A0A0L0S4X2"/>
<keyword evidence="13" id="KW-1185">Reference proteome</keyword>
<keyword evidence="4" id="KW-0805">Transcription regulation</keyword>
<dbReference type="InterPro" id="IPR036427">
    <property type="entry name" value="Bromodomain-like_sf"/>
</dbReference>
<dbReference type="GO" id="GO:0016586">
    <property type="term" value="C:RSC-type complex"/>
    <property type="evidence" value="ECO:0007669"/>
    <property type="project" value="InterPro"/>
</dbReference>
<dbReference type="InterPro" id="IPR037382">
    <property type="entry name" value="Rsc/polybromo"/>
</dbReference>
<dbReference type="eggNOG" id="KOG0386">
    <property type="taxonomic scope" value="Eukaryota"/>
</dbReference>
<dbReference type="GO" id="GO:0003682">
    <property type="term" value="F:chromatin binding"/>
    <property type="evidence" value="ECO:0007669"/>
    <property type="project" value="TreeGrafter"/>
</dbReference>
<dbReference type="GO" id="GO:0006368">
    <property type="term" value="P:transcription elongation by RNA polymerase II"/>
    <property type="evidence" value="ECO:0007669"/>
    <property type="project" value="TreeGrafter"/>
</dbReference>
<dbReference type="eggNOG" id="KOG1827">
    <property type="taxonomic scope" value="Eukaryota"/>
</dbReference>
<feature type="compositionally biased region" description="Low complexity" evidence="10">
    <location>
        <begin position="113"/>
        <end position="137"/>
    </location>
</feature>
<dbReference type="Gene3D" id="1.20.920.10">
    <property type="entry name" value="Bromodomain-like"/>
    <property type="match status" value="2"/>
</dbReference>
<evidence type="ECO:0000256" key="1">
    <source>
        <dbReference type="ARBA" id="ARBA00004123"/>
    </source>
</evidence>
<evidence type="ECO:0000256" key="6">
    <source>
        <dbReference type="ARBA" id="ARBA00023163"/>
    </source>
</evidence>
<evidence type="ECO:0000256" key="4">
    <source>
        <dbReference type="ARBA" id="ARBA00023015"/>
    </source>
</evidence>
<dbReference type="InterPro" id="IPR001487">
    <property type="entry name" value="Bromodomain"/>
</dbReference>
<dbReference type="InterPro" id="IPR002110">
    <property type="entry name" value="Ankyrin_rpt"/>
</dbReference>